<comment type="catalytic activity">
    <reaction evidence="16">
        <text>L-threonyl-[protein] + ATP = O-phospho-L-threonyl-[protein] + ADP + H(+)</text>
        <dbReference type="Rhea" id="RHEA:46608"/>
        <dbReference type="Rhea" id="RHEA-COMP:11060"/>
        <dbReference type="Rhea" id="RHEA-COMP:11605"/>
        <dbReference type="ChEBI" id="CHEBI:15378"/>
        <dbReference type="ChEBI" id="CHEBI:30013"/>
        <dbReference type="ChEBI" id="CHEBI:30616"/>
        <dbReference type="ChEBI" id="CHEBI:61977"/>
        <dbReference type="ChEBI" id="CHEBI:456216"/>
        <dbReference type="EC" id="2.7.11.1"/>
    </reaction>
</comment>
<keyword evidence="12 22" id="KW-0418">Kinase</keyword>
<dbReference type="Gene3D" id="3.30.200.20">
    <property type="entry name" value="Phosphorylase Kinase, domain 1"/>
    <property type="match status" value="1"/>
</dbReference>
<dbReference type="FunFam" id="3.30.200.20:FF:000178">
    <property type="entry name" value="serine/threonine-protein kinase PBS1-like"/>
    <property type="match status" value="1"/>
</dbReference>
<dbReference type="GO" id="GO:0030246">
    <property type="term" value="F:carbohydrate binding"/>
    <property type="evidence" value="ECO:0007669"/>
    <property type="project" value="UniProtKB-KW"/>
</dbReference>
<evidence type="ECO:0000256" key="8">
    <source>
        <dbReference type="ARBA" id="ARBA00022692"/>
    </source>
</evidence>
<feature type="binding site" evidence="18">
    <location>
        <position position="381"/>
    </location>
    <ligand>
        <name>ATP</name>
        <dbReference type="ChEBI" id="CHEBI:30616"/>
    </ligand>
</feature>
<feature type="domain" description="Protein kinase" evidence="21">
    <location>
        <begin position="351"/>
        <end position="623"/>
    </location>
</feature>
<evidence type="ECO:0000256" key="17">
    <source>
        <dbReference type="ARBA" id="ARBA00048679"/>
    </source>
</evidence>
<comment type="caution">
    <text evidence="22">The sequence shown here is derived from an EMBL/GenBank/DDBJ whole genome shotgun (WGS) entry which is preliminary data.</text>
</comment>
<evidence type="ECO:0000256" key="19">
    <source>
        <dbReference type="SAM" id="Phobius"/>
    </source>
</evidence>
<accession>A0AAV8I0H7</accession>
<evidence type="ECO:0000256" key="3">
    <source>
        <dbReference type="ARBA" id="ARBA00010217"/>
    </source>
</evidence>
<keyword evidence="6" id="KW-0723">Serine/threonine-protein kinase</keyword>
<dbReference type="SUPFAM" id="SSF56112">
    <property type="entry name" value="Protein kinase-like (PK-like)"/>
    <property type="match status" value="1"/>
</dbReference>
<dbReference type="SUPFAM" id="SSF49899">
    <property type="entry name" value="Concanavalin A-like lectins/glucanases"/>
    <property type="match status" value="1"/>
</dbReference>
<evidence type="ECO:0000256" key="4">
    <source>
        <dbReference type="ARBA" id="ARBA00012513"/>
    </source>
</evidence>
<dbReference type="InterPro" id="IPR001220">
    <property type="entry name" value="Legume_lectin_dom"/>
</dbReference>
<evidence type="ECO:0000256" key="9">
    <source>
        <dbReference type="ARBA" id="ARBA00022729"/>
    </source>
</evidence>
<keyword evidence="9 20" id="KW-0732">Signal</keyword>
<protein>
    <recommendedName>
        <fullName evidence="4">non-specific serine/threonine protein kinase</fullName>
        <ecNumber evidence="4">2.7.11.1</ecNumber>
    </recommendedName>
</protein>
<evidence type="ECO:0000313" key="23">
    <source>
        <dbReference type="Proteomes" id="UP001140206"/>
    </source>
</evidence>
<dbReference type="EMBL" id="JAMFTS010000001">
    <property type="protein sequence ID" value="KAJ4821567.1"/>
    <property type="molecule type" value="Genomic_DNA"/>
</dbReference>
<dbReference type="InterPro" id="IPR013320">
    <property type="entry name" value="ConA-like_dom_sf"/>
</dbReference>
<evidence type="ECO:0000256" key="18">
    <source>
        <dbReference type="PROSITE-ProRule" id="PRU10141"/>
    </source>
</evidence>
<evidence type="ECO:0000256" key="10">
    <source>
        <dbReference type="ARBA" id="ARBA00022734"/>
    </source>
</evidence>
<evidence type="ECO:0000256" key="16">
    <source>
        <dbReference type="ARBA" id="ARBA00047899"/>
    </source>
</evidence>
<evidence type="ECO:0000256" key="13">
    <source>
        <dbReference type="ARBA" id="ARBA00022840"/>
    </source>
</evidence>
<dbReference type="GO" id="GO:0004674">
    <property type="term" value="F:protein serine/threonine kinase activity"/>
    <property type="evidence" value="ECO:0007669"/>
    <property type="project" value="UniProtKB-KW"/>
</dbReference>
<dbReference type="SMART" id="SM00220">
    <property type="entry name" value="S_TKc"/>
    <property type="match status" value="1"/>
</dbReference>
<reference evidence="22" key="1">
    <citation type="submission" date="2022-08" db="EMBL/GenBank/DDBJ databases">
        <authorList>
            <person name="Marques A."/>
        </authorList>
    </citation>
    <scope>NUCLEOTIDE SEQUENCE</scope>
    <source>
        <strain evidence="22">RhyPub2mFocal</strain>
        <tissue evidence="22">Leaves</tissue>
    </source>
</reference>
<feature type="chain" id="PRO_5043731579" description="non-specific serine/threonine protein kinase" evidence="20">
    <location>
        <begin position="23"/>
        <end position="668"/>
    </location>
</feature>
<dbReference type="PROSITE" id="PS00107">
    <property type="entry name" value="PROTEIN_KINASE_ATP"/>
    <property type="match status" value="1"/>
</dbReference>
<comment type="similarity">
    <text evidence="2">In the N-terminal section; belongs to the leguminous lectin family.</text>
</comment>
<evidence type="ECO:0000256" key="12">
    <source>
        <dbReference type="ARBA" id="ARBA00022777"/>
    </source>
</evidence>
<keyword evidence="23" id="KW-1185">Reference proteome</keyword>
<dbReference type="FunFam" id="1.10.510.10:FF:000108">
    <property type="entry name" value="L-type lectin-domain containing receptor kinase S.4"/>
    <property type="match status" value="1"/>
</dbReference>
<name>A0AAV8I0H7_9POAL</name>
<evidence type="ECO:0000256" key="14">
    <source>
        <dbReference type="ARBA" id="ARBA00022989"/>
    </source>
</evidence>
<dbReference type="PROSITE" id="PS50011">
    <property type="entry name" value="PROTEIN_KINASE_DOM"/>
    <property type="match status" value="1"/>
</dbReference>
<gene>
    <name evidence="22" type="ORF">LUZ62_034133</name>
</gene>
<organism evidence="22 23">
    <name type="scientific">Rhynchospora pubera</name>
    <dbReference type="NCBI Taxonomy" id="906938"/>
    <lineage>
        <taxon>Eukaryota</taxon>
        <taxon>Viridiplantae</taxon>
        <taxon>Streptophyta</taxon>
        <taxon>Embryophyta</taxon>
        <taxon>Tracheophyta</taxon>
        <taxon>Spermatophyta</taxon>
        <taxon>Magnoliopsida</taxon>
        <taxon>Liliopsida</taxon>
        <taxon>Poales</taxon>
        <taxon>Cyperaceae</taxon>
        <taxon>Cyperoideae</taxon>
        <taxon>Rhynchosporeae</taxon>
        <taxon>Rhynchospora</taxon>
    </lineage>
</organism>
<evidence type="ECO:0000256" key="5">
    <source>
        <dbReference type="ARBA" id="ARBA00022475"/>
    </source>
</evidence>
<dbReference type="FunFam" id="2.60.120.200:FF:000112">
    <property type="entry name" value="L-type lectin-domain containing receptor kinase V.9"/>
    <property type="match status" value="1"/>
</dbReference>
<evidence type="ECO:0000256" key="6">
    <source>
        <dbReference type="ARBA" id="ARBA00022527"/>
    </source>
</evidence>
<evidence type="ECO:0000259" key="21">
    <source>
        <dbReference type="PROSITE" id="PS50011"/>
    </source>
</evidence>
<evidence type="ECO:0000256" key="20">
    <source>
        <dbReference type="SAM" id="SignalP"/>
    </source>
</evidence>
<evidence type="ECO:0000256" key="1">
    <source>
        <dbReference type="ARBA" id="ARBA00004251"/>
    </source>
</evidence>
<dbReference type="InterPro" id="IPR050528">
    <property type="entry name" value="L-type_Lectin-RKs"/>
</dbReference>
<evidence type="ECO:0000256" key="15">
    <source>
        <dbReference type="ARBA" id="ARBA00023136"/>
    </source>
</evidence>
<dbReference type="InterPro" id="IPR000719">
    <property type="entry name" value="Prot_kinase_dom"/>
</dbReference>
<comment type="similarity">
    <text evidence="3">In the C-terminal section; belongs to the protein kinase superfamily. Ser/Thr protein kinase family.</text>
</comment>
<dbReference type="PROSITE" id="PS00108">
    <property type="entry name" value="PROTEIN_KINASE_ST"/>
    <property type="match status" value="1"/>
</dbReference>
<keyword evidence="11 18" id="KW-0547">Nucleotide-binding</keyword>
<dbReference type="CDD" id="cd06899">
    <property type="entry name" value="lectin_legume_LecRK_Arcelin_ConA"/>
    <property type="match status" value="1"/>
</dbReference>
<keyword evidence="10" id="KW-0430">Lectin</keyword>
<dbReference type="Proteomes" id="UP001140206">
    <property type="component" value="Chromosome 1"/>
</dbReference>
<dbReference type="Gene3D" id="1.10.510.10">
    <property type="entry name" value="Transferase(Phosphotransferase) domain 1"/>
    <property type="match status" value="1"/>
</dbReference>
<comment type="catalytic activity">
    <reaction evidence="17">
        <text>L-seryl-[protein] + ATP = O-phospho-L-seryl-[protein] + ADP + H(+)</text>
        <dbReference type="Rhea" id="RHEA:17989"/>
        <dbReference type="Rhea" id="RHEA-COMP:9863"/>
        <dbReference type="Rhea" id="RHEA-COMP:11604"/>
        <dbReference type="ChEBI" id="CHEBI:15378"/>
        <dbReference type="ChEBI" id="CHEBI:29999"/>
        <dbReference type="ChEBI" id="CHEBI:30616"/>
        <dbReference type="ChEBI" id="CHEBI:83421"/>
        <dbReference type="ChEBI" id="CHEBI:456216"/>
        <dbReference type="EC" id="2.7.11.1"/>
    </reaction>
</comment>
<dbReference type="InterPro" id="IPR008271">
    <property type="entry name" value="Ser/Thr_kinase_AS"/>
</dbReference>
<feature type="signal peptide" evidence="20">
    <location>
        <begin position="1"/>
        <end position="22"/>
    </location>
</feature>
<sequence length="668" mass="74168">MVAKSTLFQIILLFRYFLSCSCQDFIFNGFQNASNNMAMGYSAKITDCGMLQLTNDSYGLKGQAFFSSPIQLIKTHDNISRAVSFSTTFIFQIISKAGSQNGGGNGLTFAIAPSKQLPGAASGKYLGLLGPGNNGNFSNHVFAVELDTVNDFFNDTDEDHVGIDVDDLTSEILEIAAYYDSNSTKFQFELEDRGLIQAWLEYNGNNNVLNVTVAPLSLQKTKPSRPLISGTFNLTAILKEDMYVGFTAATSGKLASSHYIMAWSFRTEGTARAIDLSKLPKFPDIRSNHHKVTIIKIVVLSFAILSFMVILIVIFLYLWHRAKLSETIEDWELENPHRLNYRELYSATNGFSKTEVLGSGGFGNVYKGVMRQTGEVVAIKKISTSTRQGMREFIAEISSLGRMRHRNLVELRGWCKRNDDLIIVYEFMPNGSLDTLLFNHNNNAKTTLSWNQRLNILKGVASGLLYLHEEWEKVVVHRDVKSSNVLLKSDLTPKLGDFGLARLYNRDTAPQTTCAAGTLGYMAPEMLQMGKATTSSDVYAFGVLLLEVVCGRRTIEPSAPDSERNLVRWVRECLIQDGLMEVVDPRMEEYDGQEVEMALKLGIMCCQYSAEVRPSMRQVNNYLNGTEQIVAGDLSLVSVDPDLMGSESTCSFSLSQGMISASSFHGGR</sequence>
<evidence type="ECO:0000256" key="7">
    <source>
        <dbReference type="ARBA" id="ARBA00022679"/>
    </source>
</evidence>
<dbReference type="CDD" id="cd14066">
    <property type="entry name" value="STKc_IRAK"/>
    <property type="match status" value="1"/>
</dbReference>
<keyword evidence="7" id="KW-0808">Transferase</keyword>
<keyword evidence="5" id="KW-1003">Cell membrane</keyword>
<dbReference type="Pfam" id="PF00139">
    <property type="entry name" value="Lectin_legB"/>
    <property type="match status" value="1"/>
</dbReference>
<dbReference type="InterPro" id="IPR017441">
    <property type="entry name" value="Protein_kinase_ATP_BS"/>
</dbReference>
<keyword evidence="22" id="KW-0675">Receptor</keyword>
<keyword evidence="14 19" id="KW-1133">Transmembrane helix</keyword>
<comment type="subcellular location">
    <subcellularLocation>
        <location evidence="1">Cell membrane</location>
        <topology evidence="1">Single-pass type I membrane protein</topology>
    </subcellularLocation>
</comment>
<dbReference type="PANTHER" id="PTHR27007">
    <property type="match status" value="1"/>
</dbReference>
<dbReference type="InterPro" id="IPR011009">
    <property type="entry name" value="Kinase-like_dom_sf"/>
</dbReference>
<dbReference type="EC" id="2.7.11.1" evidence="4"/>
<evidence type="ECO:0000256" key="2">
    <source>
        <dbReference type="ARBA" id="ARBA00008536"/>
    </source>
</evidence>
<dbReference type="Gene3D" id="2.60.120.200">
    <property type="match status" value="1"/>
</dbReference>
<feature type="transmembrane region" description="Helical" evidence="19">
    <location>
        <begin position="297"/>
        <end position="319"/>
    </location>
</feature>
<keyword evidence="13 18" id="KW-0067">ATP-binding</keyword>
<dbReference type="AlphaFoldDB" id="A0AAV8I0H7"/>
<proteinExistence type="inferred from homology"/>
<keyword evidence="8 19" id="KW-0812">Transmembrane</keyword>
<dbReference type="Pfam" id="PF00069">
    <property type="entry name" value="Pkinase"/>
    <property type="match status" value="1"/>
</dbReference>
<dbReference type="GO" id="GO:0005886">
    <property type="term" value="C:plasma membrane"/>
    <property type="evidence" value="ECO:0007669"/>
    <property type="project" value="UniProtKB-SubCell"/>
</dbReference>
<dbReference type="GO" id="GO:0005524">
    <property type="term" value="F:ATP binding"/>
    <property type="evidence" value="ECO:0007669"/>
    <property type="project" value="UniProtKB-UniRule"/>
</dbReference>
<evidence type="ECO:0000313" key="22">
    <source>
        <dbReference type="EMBL" id="KAJ4821567.1"/>
    </source>
</evidence>
<evidence type="ECO:0000256" key="11">
    <source>
        <dbReference type="ARBA" id="ARBA00022741"/>
    </source>
</evidence>
<keyword evidence="15 19" id="KW-0472">Membrane</keyword>